<proteinExistence type="inferred from homology"/>
<accession>G0NLD1</accession>
<evidence type="ECO:0000256" key="5">
    <source>
        <dbReference type="ARBA" id="ARBA00022777"/>
    </source>
</evidence>
<evidence type="ECO:0000256" key="2">
    <source>
        <dbReference type="ARBA" id="ARBA00022527"/>
    </source>
</evidence>
<keyword evidence="2" id="KW-0723">Serine/threonine-protein kinase</keyword>
<dbReference type="InterPro" id="IPR000719">
    <property type="entry name" value="Prot_kinase_dom"/>
</dbReference>
<sequence>MRNSYRSTDEVVAQCSSNNKNVHLNFSQMKLFASGAFSNVYSGMAKTDSSHEMPVVIKKTWPRNKDSLLEVEILKRLGKLKHKNVVQLLYSYTKKHEALVCLSLIFEYVPLNLHQFLKENNRRLDILEVKMITWQLFRGQSHLQKSKICHRDIKPQNLLFNADTGLLKISDFGSSLIQSASTPQASYHVTRYYRPPELLLGSKFYSCEVDVWSCGCVFGELLKGGIFLAGKSATNQAEIVFDALGCPTKDDLTAMQASNKKYQEIKTGYEADPARRTLNFSFMYDQTINTQRDRRTIVYNNKINQREMRESVDLVRQILVYNPERRLSGIDLLTNGYFNELFSANSLRSNGKRIQCLSPADLHAVRSGDGTVSLDTTDGEGL</sequence>
<dbReference type="AlphaFoldDB" id="G0NLD1"/>
<dbReference type="HOGENOM" id="CLU_000288_181_20_1"/>
<protein>
    <recommendedName>
        <fullName evidence="7">Protein kinase domain-containing protein</fullName>
    </recommendedName>
</protein>
<dbReference type="InterPro" id="IPR011009">
    <property type="entry name" value="Kinase-like_dom_sf"/>
</dbReference>
<organism evidence="9">
    <name type="scientific">Caenorhabditis brenneri</name>
    <name type="common">Nematode worm</name>
    <dbReference type="NCBI Taxonomy" id="135651"/>
    <lineage>
        <taxon>Eukaryota</taxon>
        <taxon>Metazoa</taxon>
        <taxon>Ecdysozoa</taxon>
        <taxon>Nematoda</taxon>
        <taxon>Chromadorea</taxon>
        <taxon>Rhabditida</taxon>
        <taxon>Rhabditina</taxon>
        <taxon>Rhabditomorpha</taxon>
        <taxon>Rhabditoidea</taxon>
        <taxon>Rhabditidae</taxon>
        <taxon>Peloderinae</taxon>
        <taxon>Caenorhabditis</taxon>
    </lineage>
</organism>
<dbReference type="OrthoDB" id="272141at2759"/>
<evidence type="ECO:0000256" key="1">
    <source>
        <dbReference type="ARBA" id="ARBA00005527"/>
    </source>
</evidence>
<dbReference type="InterPro" id="IPR050591">
    <property type="entry name" value="GSK-3"/>
</dbReference>
<name>G0NLD1_CAEBE</name>
<gene>
    <name evidence="8" type="ORF">CAEBREN_05643</name>
</gene>
<keyword evidence="9" id="KW-1185">Reference proteome</keyword>
<dbReference type="GO" id="GO:0070507">
    <property type="term" value="P:regulation of microtubule cytoskeleton organization"/>
    <property type="evidence" value="ECO:0007669"/>
    <property type="project" value="TreeGrafter"/>
</dbReference>
<evidence type="ECO:0000259" key="7">
    <source>
        <dbReference type="PROSITE" id="PS50011"/>
    </source>
</evidence>
<comment type="similarity">
    <text evidence="1">Belongs to the protein kinase superfamily. CMGC Ser/Thr protein kinase family. GSK-3 subfamily.</text>
</comment>
<dbReference type="Gene3D" id="1.10.510.10">
    <property type="entry name" value="Transferase(Phosphotransferase) domain 1"/>
    <property type="match status" value="1"/>
</dbReference>
<keyword evidence="4" id="KW-0547">Nucleotide-binding</keyword>
<dbReference type="PROSITE" id="PS50011">
    <property type="entry name" value="PROTEIN_KINASE_DOM"/>
    <property type="match status" value="1"/>
</dbReference>
<dbReference type="STRING" id="135651.G0NLD1"/>
<dbReference type="Gene3D" id="3.30.200.20">
    <property type="entry name" value="Phosphorylase Kinase, domain 1"/>
    <property type="match status" value="1"/>
</dbReference>
<keyword evidence="5" id="KW-0418">Kinase</keyword>
<dbReference type="SMART" id="SM00220">
    <property type="entry name" value="S_TKc"/>
    <property type="match status" value="1"/>
</dbReference>
<keyword evidence="3" id="KW-0808">Transferase</keyword>
<evidence type="ECO:0000313" key="9">
    <source>
        <dbReference type="Proteomes" id="UP000008068"/>
    </source>
</evidence>
<dbReference type="PANTHER" id="PTHR24057">
    <property type="entry name" value="GLYCOGEN SYNTHASE KINASE-3 ALPHA"/>
    <property type="match status" value="1"/>
</dbReference>
<evidence type="ECO:0000256" key="6">
    <source>
        <dbReference type="ARBA" id="ARBA00022840"/>
    </source>
</evidence>
<dbReference type="GO" id="GO:0007165">
    <property type="term" value="P:signal transduction"/>
    <property type="evidence" value="ECO:0007669"/>
    <property type="project" value="TreeGrafter"/>
</dbReference>
<dbReference type="GO" id="GO:0005829">
    <property type="term" value="C:cytosol"/>
    <property type="evidence" value="ECO:0007669"/>
    <property type="project" value="TreeGrafter"/>
</dbReference>
<keyword evidence="6" id="KW-0067">ATP-binding</keyword>
<dbReference type="Proteomes" id="UP000008068">
    <property type="component" value="Unassembled WGS sequence"/>
</dbReference>
<dbReference type="PROSITE" id="PS00108">
    <property type="entry name" value="PROTEIN_KINASE_ST"/>
    <property type="match status" value="1"/>
</dbReference>
<dbReference type="GO" id="GO:0030424">
    <property type="term" value="C:axon"/>
    <property type="evidence" value="ECO:0007669"/>
    <property type="project" value="TreeGrafter"/>
</dbReference>
<dbReference type="FunFam" id="1.10.510.10:FF:001250">
    <property type="entry name" value="Protein kinase"/>
    <property type="match status" value="1"/>
</dbReference>
<dbReference type="Pfam" id="PF00069">
    <property type="entry name" value="Pkinase"/>
    <property type="match status" value="1"/>
</dbReference>
<dbReference type="GO" id="GO:0005634">
    <property type="term" value="C:nucleus"/>
    <property type="evidence" value="ECO:0007669"/>
    <property type="project" value="TreeGrafter"/>
</dbReference>
<reference evidence="9" key="1">
    <citation type="submission" date="2011-07" db="EMBL/GenBank/DDBJ databases">
        <authorList>
            <consortium name="Caenorhabditis brenneri Sequencing and Analysis Consortium"/>
            <person name="Wilson R.K."/>
        </authorList>
    </citation>
    <scope>NUCLEOTIDE SEQUENCE [LARGE SCALE GENOMIC DNA]</scope>
    <source>
        <strain evidence="9">PB2801</strain>
    </source>
</reference>
<dbReference type="InParanoid" id="G0NLD1"/>
<dbReference type="EMBL" id="GL379905">
    <property type="protein sequence ID" value="EGT33378.1"/>
    <property type="molecule type" value="Genomic_DNA"/>
</dbReference>
<dbReference type="InterPro" id="IPR008271">
    <property type="entry name" value="Ser/Thr_kinase_AS"/>
</dbReference>
<dbReference type="GO" id="GO:0005524">
    <property type="term" value="F:ATP binding"/>
    <property type="evidence" value="ECO:0007669"/>
    <property type="project" value="UniProtKB-KW"/>
</dbReference>
<dbReference type="FunCoup" id="G0NLD1">
    <property type="interactions" value="219"/>
</dbReference>
<evidence type="ECO:0000256" key="3">
    <source>
        <dbReference type="ARBA" id="ARBA00022679"/>
    </source>
</evidence>
<dbReference type="GO" id="GO:0030154">
    <property type="term" value="P:cell differentiation"/>
    <property type="evidence" value="ECO:0007669"/>
    <property type="project" value="TreeGrafter"/>
</dbReference>
<dbReference type="GO" id="GO:0032436">
    <property type="term" value="P:positive regulation of proteasomal ubiquitin-dependent protein catabolic process"/>
    <property type="evidence" value="ECO:0007669"/>
    <property type="project" value="TreeGrafter"/>
</dbReference>
<feature type="domain" description="Protein kinase" evidence="7">
    <location>
        <begin position="26"/>
        <end position="338"/>
    </location>
</feature>
<dbReference type="GO" id="GO:0004674">
    <property type="term" value="F:protein serine/threonine kinase activity"/>
    <property type="evidence" value="ECO:0007669"/>
    <property type="project" value="UniProtKB-KW"/>
</dbReference>
<dbReference type="GO" id="GO:0090090">
    <property type="term" value="P:negative regulation of canonical Wnt signaling pathway"/>
    <property type="evidence" value="ECO:0007669"/>
    <property type="project" value="TreeGrafter"/>
</dbReference>
<dbReference type="SUPFAM" id="SSF56112">
    <property type="entry name" value="Protein kinase-like (PK-like)"/>
    <property type="match status" value="1"/>
</dbReference>
<evidence type="ECO:0000313" key="8">
    <source>
        <dbReference type="EMBL" id="EGT33378.1"/>
    </source>
</evidence>
<dbReference type="OMA" id="KMFAWQL"/>
<dbReference type="PANTHER" id="PTHR24057:SF18">
    <property type="entry name" value="SERINE_THREONINE-PROTEIN KINASE R03D7.5-RELATED"/>
    <property type="match status" value="1"/>
</dbReference>
<dbReference type="eggNOG" id="KOG0658">
    <property type="taxonomic scope" value="Eukaryota"/>
</dbReference>
<evidence type="ECO:0000256" key="4">
    <source>
        <dbReference type="ARBA" id="ARBA00022741"/>
    </source>
</evidence>